<comment type="caution">
    <text evidence="2">The sequence shown here is derived from an EMBL/GenBank/DDBJ whole genome shotgun (WGS) entry which is preliminary data.</text>
</comment>
<reference evidence="2 3" key="1">
    <citation type="submission" date="2021-06" db="EMBL/GenBank/DDBJ databases">
        <title>Chromosome-level genome assembly of the red-tail catfish (Hemibagrus wyckioides).</title>
        <authorList>
            <person name="Shao F."/>
        </authorList>
    </citation>
    <scope>NUCLEOTIDE SEQUENCE [LARGE SCALE GENOMIC DNA]</scope>
    <source>
        <strain evidence="2">EC202008001</strain>
        <tissue evidence="2">Blood</tissue>
    </source>
</reference>
<dbReference type="AlphaFoldDB" id="A0A9D3P629"/>
<name>A0A9D3P629_9TELE</name>
<proteinExistence type="predicted"/>
<evidence type="ECO:0000313" key="2">
    <source>
        <dbReference type="EMBL" id="KAG7333553.1"/>
    </source>
</evidence>
<keyword evidence="3" id="KW-1185">Reference proteome</keyword>
<organism evidence="2 3">
    <name type="scientific">Hemibagrus wyckioides</name>
    <dbReference type="NCBI Taxonomy" id="337641"/>
    <lineage>
        <taxon>Eukaryota</taxon>
        <taxon>Metazoa</taxon>
        <taxon>Chordata</taxon>
        <taxon>Craniata</taxon>
        <taxon>Vertebrata</taxon>
        <taxon>Euteleostomi</taxon>
        <taxon>Actinopterygii</taxon>
        <taxon>Neopterygii</taxon>
        <taxon>Teleostei</taxon>
        <taxon>Ostariophysi</taxon>
        <taxon>Siluriformes</taxon>
        <taxon>Bagridae</taxon>
        <taxon>Hemibagrus</taxon>
    </lineage>
</organism>
<dbReference type="EMBL" id="JAHKSW010000004">
    <property type="protein sequence ID" value="KAG7333553.1"/>
    <property type="molecule type" value="Genomic_DNA"/>
</dbReference>
<sequence>MLALGNFSSPEFWTLNVNGAKRPRGKEEKNRPRSVKKENPPNDTRKNRNPAVKWRIASIVTAVSWSHLITERERLC</sequence>
<evidence type="ECO:0000256" key="1">
    <source>
        <dbReference type="SAM" id="MobiDB-lite"/>
    </source>
</evidence>
<feature type="region of interest" description="Disordered" evidence="1">
    <location>
        <begin position="15"/>
        <end position="51"/>
    </location>
</feature>
<dbReference type="Proteomes" id="UP000824219">
    <property type="component" value="Linkage Group LG04"/>
</dbReference>
<feature type="compositionally biased region" description="Basic and acidic residues" evidence="1">
    <location>
        <begin position="25"/>
        <end position="46"/>
    </location>
</feature>
<gene>
    <name evidence="2" type="ORF">KOW79_003688</name>
</gene>
<evidence type="ECO:0000313" key="3">
    <source>
        <dbReference type="Proteomes" id="UP000824219"/>
    </source>
</evidence>
<protein>
    <submittedName>
        <fullName evidence="2">Uncharacterized protein</fullName>
    </submittedName>
</protein>
<accession>A0A9D3P629</accession>